<keyword evidence="2" id="KW-1185">Reference proteome</keyword>
<evidence type="ECO:0000313" key="2">
    <source>
        <dbReference type="Proteomes" id="UP001056120"/>
    </source>
</evidence>
<reference evidence="1 2" key="2">
    <citation type="journal article" date="2022" name="Mol. Ecol. Resour.">
        <title>The genomes of chicory, endive, great burdock and yacon provide insights into Asteraceae paleo-polyploidization history and plant inulin production.</title>
        <authorList>
            <person name="Fan W."/>
            <person name="Wang S."/>
            <person name="Wang H."/>
            <person name="Wang A."/>
            <person name="Jiang F."/>
            <person name="Liu H."/>
            <person name="Zhao H."/>
            <person name="Xu D."/>
            <person name="Zhang Y."/>
        </authorList>
    </citation>
    <scope>NUCLEOTIDE SEQUENCE [LARGE SCALE GENOMIC DNA]</scope>
    <source>
        <strain evidence="2">cv. Yunnan</strain>
        <tissue evidence="1">Leaves</tissue>
    </source>
</reference>
<gene>
    <name evidence="1" type="ORF">L1987_29253</name>
</gene>
<accession>A0ACB9HZH0</accession>
<dbReference type="EMBL" id="CM042027">
    <property type="protein sequence ID" value="KAI3801150.1"/>
    <property type="molecule type" value="Genomic_DNA"/>
</dbReference>
<dbReference type="Proteomes" id="UP001056120">
    <property type="component" value="Linkage Group LG10"/>
</dbReference>
<reference evidence="2" key="1">
    <citation type="journal article" date="2022" name="Mol. Ecol. Resour.">
        <title>The genomes of chicory, endive, great burdock and yacon provide insights into Asteraceae palaeo-polyploidization history and plant inulin production.</title>
        <authorList>
            <person name="Fan W."/>
            <person name="Wang S."/>
            <person name="Wang H."/>
            <person name="Wang A."/>
            <person name="Jiang F."/>
            <person name="Liu H."/>
            <person name="Zhao H."/>
            <person name="Xu D."/>
            <person name="Zhang Y."/>
        </authorList>
    </citation>
    <scope>NUCLEOTIDE SEQUENCE [LARGE SCALE GENOMIC DNA]</scope>
    <source>
        <strain evidence="2">cv. Yunnan</strain>
    </source>
</reference>
<sequence length="168" mass="18666">MGLFCRVCANIARFTLEEGEIGLEYNKSKRKDDGQEHEARKEEVHLGRNASTFFNGNRSFRDTLTGRQGTSKELKTVIVDSQLNAFRGLHGKALVARMIDLDALKCIYLILNEICPGLGRVQYLGGLLVLISFEDKQTASLVLEAARGVPEATRGVLGRFSSVNYWEG</sequence>
<proteinExistence type="predicted"/>
<evidence type="ECO:0000313" key="1">
    <source>
        <dbReference type="EMBL" id="KAI3801150.1"/>
    </source>
</evidence>
<organism evidence="1 2">
    <name type="scientific">Smallanthus sonchifolius</name>
    <dbReference type="NCBI Taxonomy" id="185202"/>
    <lineage>
        <taxon>Eukaryota</taxon>
        <taxon>Viridiplantae</taxon>
        <taxon>Streptophyta</taxon>
        <taxon>Embryophyta</taxon>
        <taxon>Tracheophyta</taxon>
        <taxon>Spermatophyta</taxon>
        <taxon>Magnoliopsida</taxon>
        <taxon>eudicotyledons</taxon>
        <taxon>Gunneridae</taxon>
        <taxon>Pentapetalae</taxon>
        <taxon>asterids</taxon>
        <taxon>campanulids</taxon>
        <taxon>Asterales</taxon>
        <taxon>Asteraceae</taxon>
        <taxon>Asteroideae</taxon>
        <taxon>Heliantheae alliance</taxon>
        <taxon>Millerieae</taxon>
        <taxon>Smallanthus</taxon>
    </lineage>
</organism>
<name>A0ACB9HZH0_9ASTR</name>
<protein>
    <submittedName>
        <fullName evidence="1">Uncharacterized protein</fullName>
    </submittedName>
</protein>
<comment type="caution">
    <text evidence="1">The sequence shown here is derived from an EMBL/GenBank/DDBJ whole genome shotgun (WGS) entry which is preliminary data.</text>
</comment>